<dbReference type="Proteomes" id="UP001163293">
    <property type="component" value="Plasmid unnamed3"/>
</dbReference>
<dbReference type="RefSeq" id="WP_069695454.1">
    <property type="nucleotide sequence ID" value="NZ_CP101182.1"/>
</dbReference>
<keyword evidence="2" id="KW-1185">Reference proteome</keyword>
<geneLocation type="plasmid" evidence="1 2">
    <name>unnamed3</name>
</geneLocation>
<protein>
    <submittedName>
        <fullName evidence="1">Uncharacterized protein</fullName>
    </submittedName>
</protein>
<dbReference type="AlphaFoldDB" id="A0AAX3EQ72"/>
<reference evidence="1" key="1">
    <citation type="submission" date="2022-07" db="EMBL/GenBank/DDBJ databases">
        <authorList>
            <person name="Wu T."/>
        </authorList>
    </citation>
    <scope>NUCLEOTIDE SEQUENCE</scope>
    <source>
        <strain evidence="1">SD-1</strain>
        <plasmid evidence="1">unnamed3</plasmid>
    </source>
</reference>
<sequence length="173" mass="18810">MLTEDDIEAGKTAKGGYSRAQLAAWGVPWPPPKGWKEALLRNENPAPSTSTAAAAKSRNITWVPVHVTGQNGRKVTLSGTARSRLSDKIIARKSLVVKDLRRQPIGKLESITNDNGALTVVFVLDEGRVNSERKFLLGLKRQGLYVSFALSAAAGRLEDESPQEWPGMLGETF</sequence>
<accession>A0AAX3EQ72</accession>
<gene>
    <name evidence="1" type="ORF">NL394_23255</name>
</gene>
<organism evidence="1 2">
    <name type="scientific">Paenarthrobacter ureafaciens</name>
    <dbReference type="NCBI Taxonomy" id="37931"/>
    <lineage>
        <taxon>Bacteria</taxon>
        <taxon>Bacillati</taxon>
        <taxon>Actinomycetota</taxon>
        <taxon>Actinomycetes</taxon>
        <taxon>Micrococcales</taxon>
        <taxon>Micrococcaceae</taxon>
        <taxon>Paenarthrobacter</taxon>
    </lineage>
</organism>
<evidence type="ECO:0000313" key="2">
    <source>
        <dbReference type="Proteomes" id="UP001163293"/>
    </source>
</evidence>
<proteinExistence type="predicted"/>
<evidence type="ECO:0000313" key="1">
    <source>
        <dbReference type="EMBL" id="UYW00066.1"/>
    </source>
</evidence>
<keyword evidence="1" id="KW-0614">Plasmid</keyword>
<dbReference type="EMBL" id="CP101188">
    <property type="protein sequence ID" value="UYW00066.1"/>
    <property type="molecule type" value="Genomic_DNA"/>
</dbReference>
<name>A0AAX3EQ72_PAEUR</name>